<feature type="domain" description="Solute-binding protein family 3/N-terminal" evidence="9">
    <location>
        <begin position="31"/>
        <end position="255"/>
    </location>
</feature>
<dbReference type="InterPro" id="IPR023703">
    <property type="entry name" value="MltF"/>
</dbReference>
<dbReference type="Gene3D" id="1.10.530.10">
    <property type="match status" value="1"/>
</dbReference>
<dbReference type="InterPro" id="IPR008258">
    <property type="entry name" value="Transglycosylase_SLT_dom_1"/>
</dbReference>
<dbReference type="Gene3D" id="3.40.190.10">
    <property type="entry name" value="Periplasmic binding protein-like II"/>
    <property type="match status" value="2"/>
</dbReference>
<dbReference type="GO" id="GO:0016998">
    <property type="term" value="P:cell wall macromolecule catabolic process"/>
    <property type="evidence" value="ECO:0007669"/>
    <property type="project" value="UniProtKB-UniRule"/>
</dbReference>
<evidence type="ECO:0000313" key="10">
    <source>
        <dbReference type="EMBL" id="RDH87642.1"/>
    </source>
</evidence>
<dbReference type="InterPro" id="IPR023346">
    <property type="entry name" value="Lysozyme-like_dom_sf"/>
</dbReference>
<gene>
    <name evidence="8" type="primary">mltF</name>
    <name evidence="10" type="ORF">DIZ78_03510</name>
</gene>
<dbReference type="PROSITE" id="PS51257">
    <property type="entry name" value="PROKAR_LIPOPROTEIN"/>
    <property type="match status" value="1"/>
</dbReference>
<dbReference type="PROSITE" id="PS00922">
    <property type="entry name" value="TRANSGLYCOSYLASE"/>
    <property type="match status" value="1"/>
</dbReference>
<evidence type="ECO:0000256" key="7">
    <source>
        <dbReference type="ARBA" id="ARBA00023316"/>
    </source>
</evidence>
<comment type="similarity">
    <text evidence="8">In the C-terminal section; belongs to the transglycosylase Slt family.</text>
</comment>
<comment type="similarity">
    <text evidence="2">Belongs to the bacterial solute-binding protein 3 family.</text>
</comment>
<sequence>MRLSLYVISLLLLASCSIPPPLIDRIKAGGELVVATRNSGTTYYEGSDGLTGLEYDLVQQFAREIGVKARFVIPKGFEELLPLVTRGEAHLAAAGLTITQARETRLRFGPSYQEITQQVVYRGGKRRPRKVEDLIGKSIEVLPDSSHEEELHRLLKEYPELGWSSPSDMESEDLLQRVQDEKIDYTIADSNDVAVNRRFMQNIRVAFDLTKPQKLAWAMAHTEDSSLFDAMQTFFGRIHKDGTLAQLIERYYGHVDRLNFVESRTFLKHIEKRLPKYETLFKQTSDEVGIDWQMLAAIGYQESHWNPNAKSPTGVRGIMMLTRNTAKQVKVTDRLDPEQSITGGARYLGIIEKKIPKRIEEPDRFWMTLAGYNVGFGHLEDARIITQRQGANPDKWADVKKHLPLLSRKKWYSTVKHGYARGQEPVNYVDNIRAYYELLKWKQLQMAPPNEKPELPYALSISPDAL</sequence>
<dbReference type="AlphaFoldDB" id="A0A370DRF0"/>
<dbReference type="NCBIfam" id="NF008112">
    <property type="entry name" value="PRK10859.1"/>
    <property type="match status" value="1"/>
</dbReference>
<feature type="active site" evidence="8">
    <location>
        <position position="302"/>
    </location>
</feature>
<comment type="caution">
    <text evidence="8">Lacks conserved residue(s) required for the propagation of feature annotation.</text>
</comment>
<dbReference type="HAMAP" id="MF_02016">
    <property type="entry name" value="MltF"/>
    <property type="match status" value="1"/>
</dbReference>
<comment type="catalytic activity">
    <reaction evidence="8">
        <text>Exolytic cleavage of the (1-&gt;4)-beta-glycosidic linkage between N-acetylmuramic acid (MurNAc) and N-acetylglucosamine (GlcNAc) residues in peptidoglycan, from either the reducing or the non-reducing ends of the peptidoglycan chains, with concomitant formation of a 1,6-anhydrobond in the MurNAc residue.</text>
        <dbReference type="EC" id="4.2.2.n1"/>
    </reaction>
</comment>
<proteinExistence type="inferred from homology"/>
<keyword evidence="5 8" id="KW-0998">Cell outer membrane</keyword>
<reference evidence="10 11" key="1">
    <citation type="journal article" date="2018" name="ISME J.">
        <title>Endosymbiont genomes yield clues of tubeworm success.</title>
        <authorList>
            <person name="Li Y."/>
            <person name="Liles M.R."/>
            <person name="Halanych K.M."/>
        </authorList>
    </citation>
    <scope>NUCLEOTIDE SEQUENCE [LARGE SCALE GENOMIC DNA]</scope>
    <source>
        <strain evidence="10">A1462</strain>
    </source>
</reference>
<evidence type="ECO:0000256" key="1">
    <source>
        <dbReference type="ARBA" id="ARBA00007734"/>
    </source>
</evidence>
<dbReference type="GO" id="GO:0009279">
    <property type="term" value="C:cell outer membrane"/>
    <property type="evidence" value="ECO:0007669"/>
    <property type="project" value="UniProtKB-SubCell"/>
</dbReference>
<dbReference type="CDD" id="cd13403">
    <property type="entry name" value="MLTF-like"/>
    <property type="match status" value="1"/>
</dbReference>
<dbReference type="PANTHER" id="PTHR35936">
    <property type="entry name" value="MEMBRANE-BOUND LYTIC MUREIN TRANSGLYCOSYLASE F"/>
    <property type="match status" value="1"/>
</dbReference>
<comment type="similarity">
    <text evidence="8">In the N-terminal section; belongs to the bacterial solute-binding protein 3 family.</text>
</comment>
<keyword evidence="3 8" id="KW-0732">Signal</keyword>
<comment type="domain">
    <text evidence="8">The N-terminal domain does not have lytic activity and probably modulates enzymatic activity. The C-terminal domain is the catalytic active domain.</text>
</comment>
<dbReference type="PANTHER" id="PTHR35936:SF32">
    <property type="entry name" value="MEMBRANE-BOUND LYTIC MUREIN TRANSGLYCOSYLASE F"/>
    <property type="match status" value="1"/>
</dbReference>
<dbReference type="CDD" id="cd01009">
    <property type="entry name" value="PBP2_YfhD_N"/>
    <property type="match status" value="1"/>
</dbReference>
<dbReference type="EC" id="4.2.2.n1" evidence="8"/>
<keyword evidence="7 8" id="KW-0961">Cell wall biogenesis/degradation</keyword>
<dbReference type="SUPFAM" id="SSF53850">
    <property type="entry name" value="Periplasmic binding protein-like II"/>
    <property type="match status" value="1"/>
</dbReference>
<dbReference type="GO" id="GO:0008933">
    <property type="term" value="F:peptidoglycan lytic transglycosylase activity"/>
    <property type="evidence" value="ECO:0007669"/>
    <property type="project" value="UniProtKB-UniRule"/>
</dbReference>
<dbReference type="InterPro" id="IPR000189">
    <property type="entry name" value="Transglyc_AS"/>
</dbReference>
<dbReference type="GO" id="GO:0009253">
    <property type="term" value="P:peptidoglycan catabolic process"/>
    <property type="evidence" value="ECO:0007669"/>
    <property type="project" value="TreeGrafter"/>
</dbReference>
<evidence type="ECO:0000256" key="5">
    <source>
        <dbReference type="ARBA" id="ARBA00023237"/>
    </source>
</evidence>
<dbReference type="SUPFAM" id="SSF53955">
    <property type="entry name" value="Lysozyme-like"/>
    <property type="match status" value="1"/>
</dbReference>
<evidence type="ECO:0000256" key="8">
    <source>
        <dbReference type="HAMAP-Rule" id="MF_02016"/>
    </source>
</evidence>
<comment type="subcellular location">
    <subcellularLocation>
        <location evidence="8">Cell outer membrane</location>
        <topology evidence="8">Peripheral membrane protein</topology>
    </subcellularLocation>
    <text evidence="8">Attached to the inner leaflet of the outer membrane.</text>
</comment>
<comment type="similarity">
    <text evidence="1">Belongs to the transglycosylase Slt family.</text>
</comment>
<dbReference type="EMBL" id="QFXE01000005">
    <property type="protein sequence ID" value="RDH87642.1"/>
    <property type="molecule type" value="Genomic_DNA"/>
</dbReference>
<evidence type="ECO:0000256" key="3">
    <source>
        <dbReference type="ARBA" id="ARBA00022729"/>
    </source>
</evidence>
<dbReference type="Pfam" id="PF01464">
    <property type="entry name" value="SLT"/>
    <property type="match status" value="1"/>
</dbReference>
<dbReference type="Pfam" id="PF00497">
    <property type="entry name" value="SBP_bac_3"/>
    <property type="match status" value="1"/>
</dbReference>
<organism evidence="10 11">
    <name type="scientific">endosymbiont of Escarpia spicata</name>
    <dbReference type="NCBI Taxonomy" id="2200908"/>
    <lineage>
        <taxon>Bacteria</taxon>
        <taxon>Pseudomonadati</taxon>
        <taxon>Pseudomonadota</taxon>
        <taxon>Gammaproteobacteria</taxon>
        <taxon>sulfur-oxidizing symbionts</taxon>
    </lineage>
</organism>
<dbReference type="Proteomes" id="UP000254771">
    <property type="component" value="Unassembled WGS sequence"/>
</dbReference>
<comment type="caution">
    <text evidence="10">The sequence shown here is derived from an EMBL/GenBank/DDBJ whole genome shotgun (WGS) entry which is preliminary data.</text>
</comment>
<keyword evidence="11" id="KW-1185">Reference proteome</keyword>
<evidence type="ECO:0000256" key="2">
    <source>
        <dbReference type="ARBA" id="ARBA00010333"/>
    </source>
</evidence>
<accession>A0A370DRF0</accession>
<protein>
    <recommendedName>
        <fullName evidence="8">Membrane-bound lytic murein transglycosylase F</fullName>
        <ecNumber evidence="8">4.2.2.n1</ecNumber>
    </recommendedName>
    <alternativeName>
        <fullName evidence="8">Murein lyase F</fullName>
    </alternativeName>
</protein>
<evidence type="ECO:0000313" key="11">
    <source>
        <dbReference type="Proteomes" id="UP000254771"/>
    </source>
</evidence>
<dbReference type="GO" id="GO:0071555">
    <property type="term" value="P:cell wall organization"/>
    <property type="evidence" value="ECO:0007669"/>
    <property type="project" value="UniProtKB-KW"/>
</dbReference>
<keyword evidence="4 8" id="KW-0472">Membrane</keyword>
<keyword evidence="6 8" id="KW-0456">Lyase</keyword>
<evidence type="ECO:0000256" key="6">
    <source>
        <dbReference type="ARBA" id="ARBA00023239"/>
    </source>
</evidence>
<dbReference type="SMART" id="SM00062">
    <property type="entry name" value="PBPb"/>
    <property type="match status" value="1"/>
</dbReference>
<evidence type="ECO:0000256" key="4">
    <source>
        <dbReference type="ARBA" id="ARBA00023136"/>
    </source>
</evidence>
<dbReference type="InterPro" id="IPR001638">
    <property type="entry name" value="Solute-binding_3/MltF_N"/>
</dbReference>
<evidence type="ECO:0000259" key="9">
    <source>
        <dbReference type="SMART" id="SM00062"/>
    </source>
</evidence>
<comment type="function">
    <text evidence="8">Murein-degrading enzyme that degrades murein glycan strands and insoluble, high-molecular weight murein sacculi, with the concomitant formation of a 1,6-anhydromuramoyl product. Lytic transglycosylases (LTs) play an integral role in the metabolism of the peptidoglycan (PG) sacculus. Their lytic action creates space within the PG sacculus to allow for its expansion as well as for the insertion of various structures such as secretion systems and flagella.</text>
</comment>
<name>A0A370DRF0_9GAMM</name>
<feature type="region of interest" description="LT domain" evidence="8">
    <location>
        <begin position="256"/>
        <end position="466"/>
    </location>
</feature>